<name>A0A8H8D9X7_AJECA</name>
<dbReference type="VEuPathDB" id="FungiDB:I7I52_03540"/>
<gene>
    <name evidence="1" type="ORF">I7I52_03540</name>
</gene>
<comment type="caution">
    <text evidence="1">The sequence shown here is derived from an EMBL/GenBank/DDBJ whole genome shotgun (WGS) entry which is preliminary data.</text>
</comment>
<dbReference type="EMBL" id="JAEVHI010000001">
    <property type="protein sequence ID" value="KAG5305013.1"/>
    <property type="molecule type" value="Genomic_DNA"/>
</dbReference>
<protein>
    <submittedName>
        <fullName evidence="1">Uncharacterized protein</fullName>
    </submittedName>
</protein>
<sequence length="133" mass="15315">MHGTVQCTCRERVRFCRVFEPARPCANAMLSHPSIPHSFTIHHSAKKKTSWEPRGSVRSVIRIVTRLIGWLIGRLFVSSNMRIVVDKILGIELRLTCPSMPRDGHGQRTRTDSLQSHFHLLGERFRSHFLFLA</sequence>
<proteinExistence type="predicted"/>
<organism evidence="1 2">
    <name type="scientific">Ajellomyces capsulatus</name>
    <name type="common">Darling's disease fungus</name>
    <name type="synonym">Histoplasma capsulatum</name>
    <dbReference type="NCBI Taxonomy" id="5037"/>
    <lineage>
        <taxon>Eukaryota</taxon>
        <taxon>Fungi</taxon>
        <taxon>Dikarya</taxon>
        <taxon>Ascomycota</taxon>
        <taxon>Pezizomycotina</taxon>
        <taxon>Eurotiomycetes</taxon>
        <taxon>Eurotiomycetidae</taxon>
        <taxon>Onygenales</taxon>
        <taxon>Ajellomycetaceae</taxon>
        <taxon>Histoplasma</taxon>
    </lineage>
</organism>
<dbReference type="Proteomes" id="UP000670092">
    <property type="component" value="Unassembled WGS sequence"/>
</dbReference>
<reference evidence="1 2" key="1">
    <citation type="submission" date="2021-01" db="EMBL/GenBank/DDBJ databases">
        <title>Chromosome-level genome assembly of a human fungal pathogen reveals clustering of transcriptionally co-regulated genes.</title>
        <authorList>
            <person name="Voorhies M."/>
            <person name="Cohen S."/>
            <person name="Shea T.P."/>
            <person name="Petrus S."/>
            <person name="Munoz J.F."/>
            <person name="Poplawski S."/>
            <person name="Goldman W.E."/>
            <person name="Michael T."/>
            <person name="Cuomo C.A."/>
            <person name="Sil A."/>
            <person name="Beyhan S."/>
        </authorList>
    </citation>
    <scope>NUCLEOTIDE SEQUENCE [LARGE SCALE GENOMIC DNA]</scope>
    <source>
        <strain evidence="1 2">G184AR</strain>
    </source>
</reference>
<accession>A0A8H8D9X7</accession>
<evidence type="ECO:0000313" key="1">
    <source>
        <dbReference type="EMBL" id="KAG5305013.1"/>
    </source>
</evidence>
<dbReference type="AlphaFoldDB" id="A0A8H8D9X7"/>
<evidence type="ECO:0000313" key="2">
    <source>
        <dbReference type="Proteomes" id="UP000670092"/>
    </source>
</evidence>